<reference evidence="6 7" key="1">
    <citation type="submission" date="2024-01" db="EMBL/GenBank/DDBJ databases">
        <title>The diversity of rhizobia nodulating Mimosa spp. in eleven states of Brazil covering several biomes is determined by host plant, location, and edaphic factors.</title>
        <authorList>
            <person name="Rouws L."/>
            <person name="Barauna A."/>
            <person name="Beukes C."/>
            <person name="De Faria S.M."/>
            <person name="Gross E."/>
            <person name="Dos Reis Junior F.B."/>
            <person name="Simon M."/>
            <person name="Maluk M."/>
            <person name="Odee D.W."/>
            <person name="Kenicer G."/>
            <person name="Young J.P.W."/>
            <person name="Reis V.M."/>
            <person name="Zilli J."/>
            <person name="James E.K."/>
        </authorList>
    </citation>
    <scope>NUCLEOTIDE SEQUENCE [LARGE SCALE GENOMIC DNA]</scope>
    <source>
        <strain evidence="6 7">JPY77</strain>
    </source>
</reference>
<dbReference type="Pfam" id="PF00589">
    <property type="entry name" value="Phage_integrase"/>
    <property type="match status" value="1"/>
</dbReference>
<dbReference type="PROSITE" id="PS51898">
    <property type="entry name" value="TYR_RECOMBINASE"/>
    <property type="match status" value="1"/>
</dbReference>
<accession>A0ABU9QSW8</accession>
<comment type="caution">
    <text evidence="6">The sequence shown here is derived from an EMBL/GenBank/DDBJ whole genome shotgun (WGS) entry which is preliminary data.</text>
</comment>
<organism evidence="6 7">
    <name type="scientific">Paraburkholderia sabiae</name>
    <dbReference type="NCBI Taxonomy" id="273251"/>
    <lineage>
        <taxon>Bacteria</taxon>
        <taxon>Pseudomonadati</taxon>
        <taxon>Pseudomonadota</taxon>
        <taxon>Betaproteobacteria</taxon>
        <taxon>Burkholderiales</taxon>
        <taxon>Burkholderiaceae</taxon>
        <taxon>Paraburkholderia</taxon>
    </lineage>
</organism>
<dbReference type="InterPro" id="IPR050090">
    <property type="entry name" value="Tyrosine_recombinase_XerCD"/>
</dbReference>
<dbReference type="EMBL" id="JAZHGC010000114">
    <property type="protein sequence ID" value="MEM5292561.1"/>
    <property type="molecule type" value="Genomic_DNA"/>
</dbReference>
<evidence type="ECO:0000313" key="7">
    <source>
        <dbReference type="Proteomes" id="UP001494588"/>
    </source>
</evidence>
<dbReference type="PANTHER" id="PTHR30349:SF41">
    <property type="entry name" value="INTEGRASE_RECOMBINASE PROTEIN MJ0367-RELATED"/>
    <property type="match status" value="1"/>
</dbReference>
<dbReference type="Proteomes" id="UP001494588">
    <property type="component" value="Unassembled WGS sequence"/>
</dbReference>
<keyword evidence="3" id="KW-0238">DNA-binding</keyword>
<dbReference type="InterPro" id="IPR011010">
    <property type="entry name" value="DNA_brk_join_enz"/>
</dbReference>
<keyword evidence="4" id="KW-0233">DNA recombination</keyword>
<sequence>MTGLYRFAVARGYAFSSPLPELLPKLPPSLTPYVYSREELQRLFSATAILDSPWSRLQADTYRTLLLLLYGAGLRVSEAIGLKLRDVDLSGHVLTVRNSKFYKSRLVPVGPQLVTALNDYLDRRSNLPFPEGPDSSFLCSRSGCRLYYQRVVTLFQRVRAAANIPIPAGERRPPRLHDLRHTAAVHRVLHWYRTGKNVQALLPHLATYLGHVDIRATQRYLQMTPELLQEASYRFAIYARQTSVSEADDA</sequence>
<dbReference type="InterPro" id="IPR002104">
    <property type="entry name" value="Integrase_catalytic"/>
</dbReference>
<dbReference type="RefSeq" id="WP_290468337.1">
    <property type="nucleotide sequence ID" value="NZ_CP125298.1"/>
</dbReference>
<evidence type="ECO:0000256" key="4">
    <source>
        <dbReference type="ARBA" id="ARBA00023172"/>
    </source>
</evidence>
<evidence type="ECO:0000256" key="3">
    <source>
        <dbReference type="ARBA" id="ARBA00023125"/>
    </source>
</evidence>
<keyword evidence="7" id="KW-1185">Reference proteome</keyword>
<evidence type="ECO:0000256" key="1">
    <source>
        <dbReference type="ARBA" id="ARBA00008857"/>
    </source>
</evidence>
<evidence type="ECO:0000259" key="5">
    <source>
        <dbReference type="PROSITE" id="PS51898"/>
    </source>
</evidence>
<comment type="similarity">
    <text evidence="1">Belongs to the 'phage' integrase family.</text>
</comment>
<name>A0ABU9QSW8_9BURK</name>
<gene>
    <name evidence="6" type="ORF">V4C55_43860</name>
</gene>
<feature type="domain" description="Tyr recombinase" evidence="5">
    <location>
        <begin position="30"/>
        <end position="233"/>
    </location>
</feature>
<protein>
    <submittedName>
        <fullName evidence="6">Tyrosine-type recombinase/integrase</fullName>
    </submittedName>
</protein>
<dbReference type="InterPro" id="IPR013762">
    <property type="entry name" value="Integrase-like_cat_sf"/>
</dbReference>
<dbReference type="PANTHER" id="PTHR30349">
    <property type="entry name" value="PHAGE INTEGRASE-RELATED"/>
    <property type="match status" value="1"/>
</dbReference>
<keyword evidence="2" id="KW-0229">DNA integration</keyword>
<proteinExistence type="inferred from homology"/>
<dbReference type="SUPFAM" id="SSF56349">
    <property type="entry name" value="DNA breaking-rejoining enzymes"/>
    <property type="match status" value="1"/>
</dbReference>
<evidence type="ECO:0000256" key="2">
    <source>
        <dbReference type="ARBA" id="ARBA00022908"/>
    </source>
</evidence>
<dbReference type="Gene3D" id="1.10.443.10">
    <property type="entry name" value="Intergrase catalytic core"/>
    <property type="match status" value="1"/>
</dbReference>
<evidence type="ECO:0000313" key="6">
    <source>
        <dbReference type="EMBL" id="MEM5292561.1"/>
    </source>
</evidence>